<proteinExistence type="predicted"/>
<evidence type="ECO:0000313" key="2">
    <source>
        <dbReference type="Proteomes" id="UP000480684"/>
    </source>
</evidence>
<organism evidence="1 2">
    <name type="scientific">Magnetospirillum aberrantis SpK</name>
    <dbReference type="NCBI Taxonomy" id="908842"/>
    <lineage>
        <taxon>Bacteria</taxon>
        <taxon>Pseudomonadati</taxon>
        <taxon>Pseudomonadota</taxon>
        <taxon>Alphaproteobacteria</taxon>
        <taxon>Rhodospirillales</taxon>
        <taxon>Rhodospirillaceae</taxon>
        <taxon>Magnetospirillum</taxon>
    </lineage>
</organism>
<dbReference type="AlphaFoldDB" id="A0A7C9QTY0"/>
<dbReference type="RefSeq" id="WP_163678065.1">
    <property type="nucleotide sequence ID" value="NZ_JAAIYP010000035.1"/>
</dbReference>
<keyword evidence="2" id="KW-1185">Reference proteome</keyword>
<name>A0A7C9QTY0_9PROT</name>
<dbReference type="Proteomes" id="UP000480684">
    <property type="component" value="Unassembled WGS sequence"/>
</dbReference>
<dbReference type="EMBL" id="JAAIYP010000035">
    <property type="protein sequence ID" value="NFV80237.1"/>
    <property type="molecule type" value="Genomic_DNA"/>
</dbReference>
<evidence type="ECO:0000313" key="1">
    <source>
        <dbReference type="EMBL" id="NFV80237.1"/>
    </source>
</evidence>
<comment type="caution">
    <text evidence="1">The sequence shown here is derived from an EMBL/GenBank/DDBJ whole genome shotgun (WGS) entry which is preliminary data.</text>
</comment>
<protein>
    <submittedName>
        <fullName evidence="1">Uncharacterized protein</fullName>
    </submittedName>
</protein>
<sequence length="61" mass="7100">MDYRLHEIHQLVELLEHEALGRPFDRAHAQRLAATLAEHQPEIGNSMRLICERLKNGDLRS</sequence>
<gene>
    <name evidence="1" type="ORF">G4223_08950</name>
</gene>
<reference evidence="1 2" key="1">
    <citation type="submission" date="2020-02" db="EMBL/GenBank/DDBJ databases">
        <authorList>
            <person name="Dziuba M."/>
            <person name="Kuznetsov B."/>
            <person name="Mardanov A."/>
            <person name="Ravin N."/>
            <person name="Grouzdev D."/>
        </authorList>
    </citation>
    <scope>NUCLEOTIDE SEQUENCE [LARGE SCALE GENOMIC DNA]</scope>
    <source>
        <strain evidence="1 2">SpK</strain>
    </source>
</reference>
<accession>A0A7C9QTY0</accession>